<feature type="region of interest" description="Disordered" evidence="2">
    <location>
        <begin position="125"/>
        <end position="144"/>
    </location>
</feature>
<accession>A0ABS3Q7Y2</accession>
<evidence type="ECO:0000259" key="4">
    <source>
        <dbReference type="Pfam" id="PF11873"/>
    </source>
</evidence>
<dbReference type="InterPro" id="IPR023346">
    <property type="entry name" value="Lysozyme-like_dom_sf"/>
</dbReference>
<dbReference type="RefSeq" id="WP_208151064.1">
    <property type="nucleotide sequence ID" value="NZ_JAGETV010000045.1"/>
</dbReference>
<dbReference type="EMBL" id="JAGETV010000045">
    <property type="protein sequence ID" value="MBO1928455.1"/>
    <property type="molecule type" value="Genomic_DNA"/>
</dbReference>
<evidence type="ECO:0000259" key="3">
    <source>
        <dbReference type="Pfam" id="PF01464"/>
    </source>
</evidence>
<evidence type="ECO:0000256" key="2">
    <source>
        <dbReference type="SAM" id="MobiDB-lite"/>
    </source>
</evidence>
<comment type="similarity">
    <text evidence="1">Belongs to the transglycosylase Slt family.</text>
</comment>
<dbReference type="CDD" id="cd16893">
    <property type="entry name" value="LT_MltC_MltE"/>
    <property type="match status" value="1"/>
</dbReference>
<feature type="domain" description="Murein transglycosylase-C N-terminal" evidence="4">
    <location>
        <begin position="170"/>
        <end position="270"/>
    </location>
</feature>
<evidence type="ECO:0000313" key="5">
    <source>
        <dbReference type="EMBL" id="MBO1928455.1"/>
    </source>
</evidence>
<dbReference type="InterPro" id="IPR008258">
    <property type="entry name" value="Transglycosylase_SLT_dom_1"/>
</dbReference>
<feature type="domain" description="Transglycosylase SLT" evidence="3">
    <location>
        <begin position="302"/>
        <end position="425"/>
    </location>
</feature>
<comment type="caution">
    <text evidence="5">The sequence shown here is derived from an EMBL/GenBank/DDBJ whole genome shotgun (WGS) entry which is preliminary data.</text>
</comment>
<dbReference type="Pfam" id="PF11873">
    <property type="entry name" value="Mltc_N"/>
    <property type="match status" value="1"/>
</dbReference>
<protein>
    <submittedName>
        <fullName evidence="5">DUF3393 domain-containing protein</fullName>
    </submittedName>
</protein>
<dbReference type="PROSITE" id="PS00922">
    <property type="entry name" value="TRANSGLYCOSYLASE"/>
    <property type="match status" value="1"/>
</dbReference>
<feature type="compositionally biased region" description="Polar residues" evidence="2">
    <location>
        <begin position="125"/>
        <end position="134"/>
    </location>
</feature>
<dbReference type="SUPFAM" id="SSF53955">
    <property type="entry name" value="Lysozyme-like"/>
    <property type="match status" value="1"/>
</dbReference>
<dbReference type="Proteomes" id="UP000664835">
    <property type="component" value="Unassembled WGS sequence"/>
</dbReference>
<dbReference type="InterPro" id="IPR000189">
    <property type="entry name" value="Transglyc_AS"/>
</dbReference>
<evidence type="ECO:0000256" key="1">
    <source>
        <dbReference type="ARBA" id="ARBA00007734"/>
    </source>
</evidence>
<dbReference type="PANTHER" id="PTHR37423:SF2">
    <property type="entry name" value="MEMBRANE-BOUND LYTIC MUREIN TRANSGLYCOSYLASE C"/>
    <property type="match status" value="1"/>
</dbReference>
<dbReference type="Pfam" id="PF01464">
    <property type="entry name" value="SLT"/>
    <property type="match status" value="1"/>
</dbReference>
<reference evidence="5 6" key="1">
    <citation type="submission" date="2021-03" db="EMBL/GenBank/DDBJ databases">
        <title>Thiomicrorhabdus sp.nov.,novel sulfur-oxidizing bacteria isolated from coastal sediment.</title>
        <authorList>
            <person name="Liu X."/>
        </authorList>
    </citation>
    <scope>NUCLEOTIDE SEQUENCE [LARGE SCALE GENOMIC DNA]</scope>
    <source>
        <strain evidence="5 6">6S2-11</strain>
    </source>
</reference>
<evidence type="ECO:0000313" key="6">
    <source>
        <dbReference type="Proteomes" id="UP000664835"/>
    </source>
</evidence>
<organism evidence="5 6">
    <name type="scientific">Thiomicrorhabdus marina</name>
    <dbReference type="NCBI Taxonomy" id="2818442"/>
    <lineage>
        <taxon>Bacteria</taxon>
        <taxon>Pseudomonadati</taxon>
        <taxon>Pseudomonadota</taxon>
        <taxon>Gammaproteobacteria</taxon>
        <taxon>Thiotrichales</taxon>
        <taxon>Piscirickettsiaceae</taxon>
        <taxon>Thiomicrorhabdus</taxon>
    </lineage>
</organism>
<sequence length="464" mass="51682">MFLKKSSSLWIIAGSSVLLLGASYASSMHGWAKQQAPQKAFIPTVSQPIDSTPSLGMVTNRVLSDSLPVMTPQSSLVESTASTQLAPQALALPKISNDNSTATAQTPEIKDTSAEKVPLEKRATFQSVVKSSPEQEPELSSYEKSGDVYAAEKELKPNLPVTTIQAHAYEDEIVVEFPAHLARTSQIKKVLSRIMLSQSGLQETNFLQPAKFNLAAKPYYFNQVRDKSNFSIRYPAQAYEYAKVLMNDNAYWVEDDNQQFLHISIPLHSKDQIVASAFELQPKAIATLNSSQLNQYRQWAEQFAQEFNVPLDLVMAVMEVESAFNPLARSSSNALGLMQIKANAAGRDVLEMIDGKERSPSETELLNPENNIRIGVAYLGLLQHHYFAEVQDDRKKELLAISAYNSGLNTVLKLFDPQPEKAIQEVNRLPIAQVYNKLKANHQTEEARQYVDKVLLAKQNNHQT</sequence>
<dbReference type="Gene3D" id="1.10.530.10">
    <property type="match status" value="1"/>
</dbReference>
<feature type="region of interest" description="Disordered" evidence="2">
    <location>
        <begin position="92"/>
        <end position="117"/>
    </location>
</feature>
<feature type="compositionally biased region" description="Basic and acidic residues" evidence="2">
    <location>
        <begin position="108"/>
        <end position="117"/>
    </location>
</feature>
<name>A0ABS3Q7Y2_9GAMM</name>
<dbReference type="PANTHER" id="PTHR37423">
    <property type="entry name" value="SOLUBLE LYTIC MUREIN TRANSGLYCOSYLASE-RELATED"/>
    <property type="match status" value="1"/>
</dbReference>
<keyword evidence="6" id="KW-1185">Reference proteome</keyword>
<gene>
    <name evidence="5" type="ORF">J3998_12825</name>
</gene>
<feature type="compositionally biased region" description="Polar residues" evidence="2">
    <location>
        <begin position="96"/>
        <end position="106"/>
    </location>
</feature>
<proteinExistence type="inferred from homology"/>
<dbReference type="InterPro" id="IPR024570">
    <property type="entry name" value="Murein_transglycosylaseC_N"/>
</dbReference>